<dbReference type="Pfam" id="PF13963">
    <property type="entry name" value="Transpos_assoc"/>
    <property type="match status" value="1"/>
</dbReference>
<accession>A0AAV6X6F6</accession>
<evidence type="ECO:0008006" key="5">
    <source>
        <dbReference type="Google" id="ProtNLM"/>
    </source>
</evidence>
<name>A0AAV6X6F6_9LAMI</name>
<protein>
    <recommendedName>
        <fullName evidence="5">Transposase</fullName>
    </recommendedName>
</protein>
<feature type="domain" description="DUF4216" evidence="1">
    <location>
        <begin position="574"/>
        <end position="644"/>
    </location>
</feature>
<dbReference type="InterPro" id="IPR025312">
    <property type="entry name" value="DUF4216"/>
</dbReference>
<dbReference type="InterPro" id="IPR004242">
    <property type="entry name" value="Transposase_21"/>
</dbReference>
<dbReference type="EMBL" id="WHWC01000009">
    <property type="protein sequence ID" value="KAG8376021.1"/>
    <property type="molecule type" value="Genomic_DNA"/>
</dbReference>
<dbReference type="Pfam" id="PF13952">
    <property type="entry name" value="DUF4216"/>
    <property type="match status" value="1"/>
</dbReference>
<dbReference type="Pfam" id="PF02992">
    <property type="entry name" value="Transposase_21"/>
    <property type="match status" value="1"/>
</dbReference>
<reference evidence="3" key="1">
    <citation type="submission" date="2019-10" db="EMBL/GenBank/DDBJ databases">
        <authorList>
            <person name="Zhang R."/>
            <person name="Pan Y."/>
            <person name="Wang J."/>
            <person name="Ma R."/>
            <person name="Yu S."/>
        </authorList>
    </citation>
    <scope>NUCLEOTIDE SEQUENCE</scope>
    <source>
        <strain evidence="3">LA-IB0</strain>
        <tissue evidence="3">Leaf</tissue>
    </source>
</reference>
<evidence type="ECO:0000313" key="4">
    <source>
        <dbReference type="Proteomes" id="UP000826271"/>
    </source>
</evidence>
<feature type="domain" description="Transposase-associated" evidence="2">
    <location>
        <begin position="3"/>
        <end position="75"/>
    </location>
</feature>
<sequence length="716" mass="82894">MDRSWIDLSKYDPAYVSGVGKFIEFAFNDKAIGAIVCCPCKKCRNRYNKSKNDILVHCVMNGFYTNYKNWVYHGEALNLQRHNHENLDNPIPNDASDNMVQLVQEAMGFHSMGADHRDDDLSTNERASEADEETNKFFKLLEDAKADVYAGNKKFSKLSLIVRILQSKALCGWTDKSVDIILEMLQDLLPSDAKVPKSCYEAKKLINDFGFSYETWDACPNNCMLFRLEHCRKDCYMGHRRFLPSGHRFRRDTVSFDGKREIGRAPLLQSGSEVFQELDKYQILTQYKKEDMLKRRAGLGDEKSDEHNWKKRSIFFELPYWEHNLIRHNLNVMHVEKNVCDNILWTLLGDKKKSKDHRRARLQLKSMNIRKPLWPQPRPSGRDNLPPTAFTMGRKEKDIFCKALKSIRAPDGYASNIARRVNIASRTIIGLKSHDNHVLIQQLIPIATRRALPIHPAYCIHYKGEKKCITKGIDIIHNATFHDWFKSYVHARENTDSFSEETRRLSYGPMSHGKSYNACIVNNFRFRTKSHDERKAIQNSGATLRASTNSYASAKDKNPLLGEVPYYGILTDIIEIQYAYNMKFILFKCDWVDNDKGGLVEDIHKFKLVNFSRLMYKNNLPSDEPFILSNQAEQVWYVSDPVDPDLSVTVTMARRDDFDVYSRMFETELYGNQVLDDHIPLNDDDANWVRDGVEGTLVDANDSEHYDEVDDCDEVD</sequence>
<evidence type="ECO:0000259" key="1">
    <source>
        <dbReference type="Pfam" id="PF13952"/>
    </source>
</evidence>
<organism evidence="3 4">
    <name type="scientific">Buddleja alternifolia</name>
    <dbReference type="NCBI Taxonomy" id="168488"/>
    <lineage>
        <taxon>Eukaryota</taxon>
        <taxon>Viridiplantae</taxon>
        <taxon>Streptophyta</taxon>
        <taxon>Embryophyta</taxon>
        <taxon>Tracheophyta</taxon>
        <taxon>Spermatophyta</taxon>
        <taxon>Magnoliopsida</taxon>
        <taxon>eudicotyledons</taxon>
        <taxon>Gunneridae</taxon>
        <taxon>Pentapetalae</taxon>
        <taxon>asterids</taxon>
        <taxon>lamiids</taxon>
        <taxon>Lamiales</taxon>
        <taxon>Scrophulariaceae</taxon>
        <taxon>Buddlejeae</taxon>
        <taxon>Buddleja</taxon>
    </lineage>
</organism>
<comment type="caution">
    <text evidence="3">The sequence shown here is derived from an EMBL/GenBank/DDBJ whole genome shotgun (WGS) entry which is preliminary data.</text>
</comment>
<dbReference type="PANTHER" id="PTHR10775:SF185">
    <property type="entry name" value="OS08G0208400 PROTEIN"/>
    <property type="match status" value="1"/>
</dbReference>
<dbReference type="PANTHER" id="PTHR10775">
    <property type="entry name" value="OS08G0208400 PROTEIN"/>
    <property type="match status" value="1"/>
</dbReference>
<gene>
    <name evidence="3" type="ORF">BUALT_Bualt09G0019600</name>
</gene>
<evidence type="ECO:0000259" key="2">
    <source>
        <dbReference type="Pfam" id="PF13963"/>
    </source>
</evidence>
<evidence type="ECO:0000313" key="3">
    <source>
        <dbReference type="EMBL" id="KAG8376021.1"/>
    </source>
</evidence>
<keyword evidence="4" id="KW-1185">Reference proteome</keyword>
<dbReference type="Proteomes" id="UP000826271">
    <property type="component" value="Unassembled WGS sequence"/>
</dbReference>
<dbReference type="AlphaFoldDB" id="A0AAV6X6F6"/>
<dbReference type="InterPro" id="IPR029480">
    <property type="entry name" value="Transpos_assoc"/>
</dbReference>
<proteinExistence type="predicted"/>